<feature type="transmembrane region" description="Helical" evidence="6">
    <location>
        <begin position="339"/>
        <end position="361"/>
    </location>
</feature>
<dbReference type="UniPathway" id="UPA00219"/>
<feature type="transmembrane region" description="Helical" evidence="6">
    <location>
        <begin position="195"/>
        <end position="218"/>
    </location>
</feature>
<dbReference type="GO" id="GO:0008955">
    <property type="term" value="F:peptidoglycan glycosyltransferase activity"/>
    <property type="evidence" value="ECO:0007669"/>
    <property type="project" value="UniProtKB-UniRule"/>
</dbReference>
<name>A0A832ML33_UNCEI</name>
<feature type="transmembrane region" description="Helical" evidence="6">
    <location>
        <begin position="141"/>
        <end position="157"/>
    </location>
</feature>
<dbReference type="GO" id="GO:0005886">
    <property type="term" value="C:plasma membrane"/>
    <property type="evidence" value="ECO:0007669"/>
    <property type="project" value="UniProtKB-SubCell"/>
</dbReference>
<comment type="subcellular location">
    <subcellularLocation>
        <location evidence="6">Cell membrane</location>
        <topology evidence="6">Multi-pass membrane protein</topology>
    </subcellularLocation>
    <subcellularLocation>
        <location evidence="1">Membrane</location>
        <topology evidence="1">Multi-pass membrane protein</topology>
    </subcellularLocation>
</comment>
<keyword evidence="6" id="KW-0328">Glycosyltransferase</keyword>
<dbReference type="GO" id="GO:0032153">
    <property type="term" value="C:cell division site"/>
    <property type="evidence" value="ECO:0007669"/>
    <property type="project" value="TreeGrafter"/>
</dbReference>
<accession>A0A832ML33</accession>
<feature type="transmembrane region" description="Helical" evidence="6">
    <location>
        <begin position="381"/>
        <end position="404"/>
    </location>
</feature>
<dbReference type="NCBIfam" id="TIGR02210">
    <property type="entry name" value="rodA_shape"/>
    <property type="match status" value="1"/>
</dbReference>
<evidence type="ECO:0000256" key="2">
    <source>
        <dbReference type="ARBA" id="ARBA00022692"/>
    </source>
</evidence>
<keyword evidence="2 6" id="KW-0812">Transmembrane</keyword>
<comment type="function">
    <text evidence="6">Peptidoglycan polymerase that is essential for cell wall elongation.</text>
</comment>
<comment type="catalytic activity">
    <reaction evidence="6">
        <text>[GlcNAc-(1-&gt;4)-Mur2Ac(oyl-L-Ala-gamma-D-Glu-L-Lys-D-Ala-D-Ala)](n)-di-trans,octa-cis-undecaprenyl diphosphate + beta-D-GlcNAc-(1-&gt;4)-Mur2Ac(oyl-L-Ala-gamma-D-Glu-L-Lys-D-Ala-D-Ala)-di-trans,octa-cis-undecaprenyl diphosphate = [GlcNAc-(1-&gt;4)-Mur2Ac(oyl-L-Ala-gamma-D-Glu-L-Lys-D-Ala-D-Ala)](n+1)-di-trans,octa-cis-undecaprenyl diphosphate + di-trans,octa-cis-undecaprenyl diphosphate + H(+)</text>
        <dbReference type="Rhea" id="RHEA:23708"/>
        <dbReference type="Rhea" id="RHEA-COMP:9602"/>
        <dbReference type="Rhea" id="RHEA-COMP:9603"/>
        <dbReference type="ChEBI" id="CHEBI:15378"/>
        <dbReference type="ChEBI" id="CHEBI:58405"/>
        <dbReference type="ChEBI" id="CHEBI:60033"/>
        <dbReference type="ChEBI" id="CHEBI:78435"/>
        <dbReference type="EC" id="2.4.99.28"/>
    </reaction>
</comment>
<dbReference type="Pfam" id="PF01098">
    <property type="entry name" value="FTSW_RODA_SPOVE"/>
    <property type="match status" value="2"/>
</dbReference>
<comment type="pathway">
    <text evidence="6">Cell wall biogenesis; peptidoglycan biosynthesis.</text>
</comment>
<keyword evidence="3 6" id="KW-0133">Cell shape</keyword>
<protein>
    <recommendedName>
        <fullName evidence="6">Peptidoglycan glycosyltransferase RodA</fullName>
        <shortName evidence="6">PGT</shortName>
        <ecNumber evidence="6">2.4.99.28</ecNumber>
    </recommendedName>
    <alternativeName>
        <fullName evidence="6">Cell elongation protein RodA</fullName>
    </alternativeName>
    <alternativeName>
        <fullName evidence="6">Cell wall polymerase</fullName>
    </alternativeName>
    <alternativeName>
        <fullName evidence="6">Peptidoglycan polymerase</fullName>
        <shortName evidence="6">PG polymerase</shortName>
    </alternativeName>
</protein>
<dbReference type="GO" id="GO:0008360">
    <property type="term" value="P:regulation of cell shape"/>
    <property type="evidence" value="ECO:0007669"/>
    <property type="project" value="UniProtKB-KW"/>
</dbReference>
<dbReference type="GO" id="GO:0015648">
    <property type="term" value="F:lipid-linked peptidoglycan transporter activity"/>
    <property type="evidence" value="ECO:0007669"/>
    <property type="project" value="TreeGrafter"/>
</dbReference>
<dbReference type="PANTHER" id="PTHR30474">
    <property type="entry name" value="CELL CYCLE PROTEIN"/>
    <property type="match status" value="1"/>
</dbReference>
<feature type="transmembrane region" description="Helical" evidence="6">
    <location>
        <begin position="50"/>
        <end position="71"/>
    </location>
</feature>
<reference evidence="7" key="1">
    <citation type="journal article" date="2020" name="mSystems">
        <title>Genome- and Community-Level Interaction Insights into Carbon Utilization and Element Cycling Functions of Hydrothermarchaeota in Hydrothermal Sediment.</title>
        <authorList>
            <person name="Zhou Z."/>
            <person name="Liu Y."/>
            <person name="Xu W."/>
            <person name="Pan J."/>
            <person name="Luo Z.H."/>
            <person name="Li M."/>
        </authorList>
    </citation>
    <scope>NUCLEOTIDE SEQUENCE [LARGE SCALE GENOMIC DNA]</scope>
    <source>
        <strain evidence="7">SpSt-381</strain>
    </source>
</reference>
<keyword evidence="4 6" id="KW-1133">Transmembrane helix</keyword>
<dbReference type="EMBL" id="DSQF01000012">
    <property type="protein sequence ID" value="HGZ43110.1"/>
    <property type="molecule type" value="Genomic_DNA"/>
</dbReference>
<feature type="transmembrane region" description="Helical" evidence="6">
    <location>
        <begin position="78"/>
        <end position="99"/>
    </location>
</feature>
<dbReference type="PANTHER" id="PTHR30474:SF1">
    <property type="entry name" value="PEPTIDOGLYCAN GLYCOSYLTRANSFERASE MRDB"/>
    <property type="match status" value="1"/>
</dbReference>
<keyword evidence="5 6" id="KW-0472">Membrane</keyword>
<dbReference type="EC" id="2.4.99.28" evidence="6"/>
<dbReference type="HAMAP" id="MF_02079">
    <property type="entry name" value="PGT_RodA"/>
    <property type="match status" value="1"/>
</dbReference>
<organism evidence="7">
    <name type="scientific">Eiseniibacteriota bacterium</name>
    <dbReference type="NCBI Taxonomy" id="2212470"/>
    <lineage>
        <taxon>Bacteria</taxon>
        <taxon>Candidatus Eiseniibacteriota</taxon>
    </lineage>
</organism>
<comment type="caution">
    <text evidence="7">The sequence shown here is derived from an EMBL/GenBank/DDBJ whole genome shotgun (WGS) entry which is preliminary data.</text>
</comment>
<evidence type="ECO:0000256" key="3">
    <source>
        <dbReference type="ARBA" id="ARBA00022960"/>
    </source>
</evidence>
<comment type="similarity">
    <text evidence="6">Belongs to the SEDS family. MrdB/RodA subfamily.</text>
</comment>
<feature type="transmembrane region" description="Helical" evidence="6">
    <location>
        <begin position="169"/>
        <end position="189"/>
    </location>
</feature>
<dbReference type="GO" id="GO:0051301">
    <property type="term" value="P:cell division"/>
    <property type="evidence" value="ECO:0007669"/>
    <property type="project" value="InterPro"/>
</dbReference>
<feature type="transmembrane region" description="Helical" evidence="6">
    <location>
        <begin position="306"/>
        <end position="332"/>
    </location>
</feature>
<dbReference type="NCBIfam" id="NF037961">
    <property type="entry name" value="RodA_shape"/>
    <property type="match status" value="1"/>
</dbReference>
<evidence type="ECO:0000313" key="7">
    <source>
        <dbReference type="EMBL" id="HGZ43110.1"/>
    </source>
</evidence>
<keyword evidence="6" id="KW-0961">Cell wall biogenesis/degradation</keyword>
<evidence type="ECO:0000256" key="4">
    <source>
        <dbReference type="ARBA" id="ARBA00022989"/>
    </source>
</evidence>
<dbReference type="AlphaFoldDB" id="A0A832ML33"/>
<dbReference type="GO" id="GO:0071555">
    <property type="term" value="P:cell wall organization"/>
    <property type="evidence" value="ECO:0007669"/>
    <property type="project" value="UniProtKB-KW"/>
</dbReference>
<sequence>MMRLRLRVRLPDIDVPLALGALGLVTLGLATVYSATSIPGAHEGLWVKQLAWAVLALGAATVAAAVPYRVYDALAWPAYGVSLLLLVAVLLFGDAAMGAKRWLVVGPVRFQPSEIAKIATVLVLARLFDDPRLDLRRVRDWLPALLLVLVPFGLVAEEPDLGTSLTFPVVLVVMYFWAGMPLGHVLLGLSPVFNVVLYFATGTLAWFGGLFAALLAVFRPRLPMLLVLVALNGAVALAVPHLWDSLHDYQKRRIETFLNPNEDPYGAGYQIIQSKIAIGSGGITGKGYLQGSQKALAFLPMRHTDFIFSVVGEELGLIGALTVVLLYVVVLVRGFRLALVARSGFASLLAAGLTAAFFYHIMVNMLMTIGWAPVTGLPLPLLSYGGTALLVNGIQIGILQSVALRRREL</sequence>
<gene>
    <name evidence="6 7" type="primary">rodA</name>
    <name evidence="7" type="ORF">ENR23_06745</name>
</gene>
<dbReference type="GO" id="GO:0009252">
    <property type="term" value="P:peptidoglycan biosynthetic process"/>
    <property type="evidence" value="ECO:0007669"/>
    <property type="project" value="UniProtKB-UniRule"/>
</dbReference>
<dbReference type="InterPro" id="IPR001182">
    <property type="entry name" value="FtsW/RodA"/>
</dbReference>
<dbReference type="InterPro" id="IPR011923">
    <property type="entry name" value="RodA/MrdB"/>
</dbReference>
<keyword evidence="6" id="KW-0808">Transferase</keyword>
<evidence type="ECO:0000256" key="5">
    <source>
        <dbReference type="ARBA" id="ARBA00023136"/>
    </source>
</evidence>
<keyword evidence="6" id="KW-1003">Cell membrane</keyword>
<feature type="transmembrane region" description="Helical" evidence="6">
    <location>
        <begin position="225"/>
        <end position="243"/>
    </location>
</feature>
<evidence type="ECO:0000256" key="1">
    <source>
        <dbReference type="ARBA" id="ARBA00004141"/>
    </source>
</evidence>
<evidence type="ECO:0000256" key="6">
    <source>
        <dbReference type="HAMAP-Rule" id="MF_02079"/>
    </source>
</evidence>
<keyword evidence="6" id="KW-0573">Peptidoglycan synthesis</keyword>
<proteinExistence type="inferred from homology"/>